<sequence>MENIFIKNLINELETSGIEKNYSKGDLILKAGEIERNLYFITSGAVRIFLLSENEEHCIRFGFEGAIINSLSSYFREDASEFYIEAMRKTTLKVISKEKINEIISNDAESLLGYARLLETVIAQQLDREVDLLTFSPSERLKRVLERSPDLFQQIPLKYIASYLRMTPETLSRIMNS</sequence>
<gene>
    <name evidence="2" type="ORF">OH806_15835</name>
</gene>
<dbReference type="Gene3D" id="2.60.120.10">
    <property type="entry name" value="Jelly Rolls"/>
    <property type="match status" value="1"/>
</dbReference>
<organism evidence="2 3">
    <name type="scientific">Chryseobacterium oryctis</name>
    <dbReference type="NCBI Taxonomy" id="2952618"/>
    <lineage>
        <taxon>Bacteria</taxon>
        <taxon>Pseudomonadati</taxon>
        <taxon>Bacteroidota</taxon>
        <taxon>Flavobacteriia</taxon>
        <taxon>Flavobacteriales</taxon>
        <taxon>Weeksellaceae</taxon>
        <taxon>Chryseobacterium group</taxon>
        <taxon>Chryseobacterium</taxon>
    </lineage>
</organism>
<evidence type="ECO:0000313" key="2">
    <source>
        <dbReference type="EMBL" id="MCW3162744.1"/>
    </source>
</evidence>
<reference evidence="2" key="1">
    <citation type="submission" date="2022-10" db="EMBL/GenBank/DDBJ databases">
        <title>Chryseobacterium babae sp. nov. isolated from the gut of the beetle Oryctes rhinoceros, and Chryseobacterium kimseyorum sp. nov., isolated from a stick insect rearing cage.</title>
        <authorList>
            <person name="Shelomi M."/>
            <person name="Han C.-J."/>
            <person name="Chen W.-M."/>
            <person name="Chen H.-K."/>
            <person name="Liaw S.-J."/>
            <person name="Muhle E."/>
            <person name="Clermont D."/>
        </authorList>
    </citation>
    <scope>NUCLEOTIDE SEQUENCE</scope>
    <source>
        <strain evidence="2">WLa1L2M3</strain>
    </source>
</reference>
<dbReference type="EMBL" id="JAPDHV010000010">
    <property type="protein sequence ID" value="MCW3162744.1"/>
    <property type="molecule type" value="Genomic_DNA"/>
</dbReference>
<dbReference type="Pfam" id="PF00027">
    <property type="entry name" value="cNMP_binding"/>
    <property type="match status" value="1"/>
</dbReference>
<dbReference type="SUPFAM" id="SSF51206">
    <property type="entry name" value="cAMP-binding domain-like"/>
    <property type="match status" value="1"/>
</dbReference>
<keyword evidence="3" id="KW-1185">Reference proteome</keyword>
<dbReference type="InterPro" id="IPR000595">
    <property type="entry name" value="cNMP-bd_dom"/>
</dbReference>
<accession>A0ABT3HSI6</accession>
<dbReference type="CDD" id="cd00038">
    <property type="entry name" value="CAP_ED"/>
    <property type="match status" value="1"/>
</dbReference>
<name>A0ABT3HSI6_9FLAO</name>
<evidence type="ECO:0000259" key="1">
    <source>
        <dbReference type="PROSITE" id="PS50042"/>
    </source>
</evidence>
<dbReference type="RefSeq" id="WP_264744659.1">
    <property type="nucleotide sequence ID" value="NZ_JAPDHV010000010.1"/>
</dbReference>
<protein>
    <submittedName>
        <fullName evidence="2">Crp/Fnr family transcriptional regulator</fullName>
    </submittedName>
</protein>
<comment type="caution">
    <text evidence="2">The sequence shown here is derived from an EMBL/GenBank/DDBJ whole genome shotgun (WGS) entry which is preliminary data.</text>
</comment>
<feature type="domain" description="Cyclic nucleotide-binding" evidence="1">
    <location>
        <begin position="1"/>
        <end position="104"/>
    </location>
</feature>
<dbReference type="PROSITE" id="PS50042">
    <property type="entry name" value="CNMP_BINDING_3"/>
    <property type="match status" value="1"/>
</dbReference>
<proteinExistence type="predicted"/>
<dbReference type="InterPro" id="IPR018490">
    <property type="entry name" value="cNMP-bd_dom_sf"/>
</dbReference>
<dbReference type="SMART" id="SM00100">
    <property type="entry name" value="cNMP"/>
    <property type="match status" value="1"/>
</dbReference>
<dbReference type="Proteomes" id="UP001163719">
    <property type="component" value="Unassembled WGS sequence"/>
</dbReference>
<dbReference type="InterPro" id="IPR014710">
    <property type="entry name" value="RmlC-like_jellyroll"/>
</dbReference>
<evidence type="ECO:0000313" key="3">
    <source>
        <dbReference type="Proteomes" id="UP001163719"/>
    </source>
</evidence>